<dbReference type="OrthoDB" id="5396564at2759"/>
<name>A0A2V1DIX8_9PLEO</name>
<evidence type="ECO:0000313" key="3">
    <source>
        <dbReference type="EMBL" id="PVH97895.1"/>
    </source>
</evidence>
<dbReference type="InterPro" id="IPR013083">
    <property type="entry name" value="Znf_RING/FYVE/PHD"/>
</dbReference>
<keyword evidence="4" id="KW-1185">Reference proteome</keyword>
<dbReference type="GO" id="GO:0004842">
    <property type="term" value="F:ubiquitin-protein transferase activity"/>
    <property type="evidence" value="ECO:0007669"/>
    <property type="project" value="InterPro"/>
</dbReference>
<dbReference type="PANTHER" id="PTHR16047">
    <property type="entry name" value="RFWD3 PROTEIN"/>
    <property type="match status" value="1"/>
</dbReference>
<organism evidence="3 4">
    <name type="scientific">Periconia macrospinosa</name>
    <dbReference type="NCBI Taxonomy" id="97972"/>
    <lineage>
        <taxon>Eukaryota</taxon>
        <taxon>Fungi</taxon>
        <taxon>Dikarya</taxon>
        <taxon>Ascomycota</taxon>
        <taxon>Pezizomycotina</taxon>
        <taxon>Dothideomycetes</taxon>
        <taxon>Pleosporomycetidae</taxon>
        <taxon>Pleosporales</taxon>
        <taxon>Massarineae</taxon>
        <taxon>Periconiaceae</taxon>
        <taxon>Periconia</taxon>
    </lineage>
</organism>
<evidence type="ECO:0000313" key="4">
    <source>
        <dbReference type="Proteomes" id="UP000244855"/>
    </source>
</evidence>
<dbReference type="GO" id="GO:0005634">
    <property type="term" value="C:nucleus"/>
    <property type="evidence" value="ECO:0007669"/>
    <property type="project" value="InterPro"/>
</dbReference>
<dbReference type="AlphaFoldDB" id="A0A2V1DIX8"/>
<dbReference type="GO" id="GO:0036297">
    <property type="term" value="P:interstrand cross-link repair"/>
    <property type="evidence" value="ECO:0007669"/>
    <property type="project" value="InterPro"/>
</dbReference>
<dbReference type="Gene3D" id="3.30.40.10">
    <property type="entry name" value="Zinc/RING finger domain, C3HC4 (zinc finger)"/>
    <property type="match status" value="1"/>
</dbReference>
<dbReference type="PANTHER" id="PTHR16047:SF7">
    <property type="entry name" value="E3 UBIQUITIN-PROTEIN LIGASE RFWD3"/>
    <property type="match status" value="1"/>
</dbReference>
<dbReference type="GO" id="GO:0008270">
    <property type="term" value="F:zinc ion binding"/>
    <property type="evidence" value="ECO:0007669"/>
    <property type="project" value="UniProtKB-KW"/>
</dbReference>
<dbReference type="Pfam" id="PF13639">
    <property type="entry name" value="zf-RING_2"/>
    <property type="match status" value="1"/>
</dbReference>
<keyword evidence="1" id="KW-0863">Zinc-finger</keyword>
<accession>A0A2V1DIX8</accession>
<reference evidence="3 4" key="1">
    <citation type="journal article" date="2018" name="Sci. Rep.">
        <title>Comparative genomics provides insights into the lifestyle and reveals functional heterogeneity of dark septate endophytic fungi.</title>
        <authorList>
            <person name="Knapp D.G."/>
            <person name="Nemeth J.B."/>
            <person name="Barry K."/>
            <person name="Hainaut M."/>
            <person name="Henrissat B."/>
            <person name="Johnson J."/>
            <person name="Kuo A."/>
            <person name="Lim J.H.P."/>
            <person name="Lipzen A."/>
            <person name="Nolan M."/>
            <person name="Ohm R.A."/>
            <person name="Tamas L."/>
            <person name="Grigoriev I.V."/>
            <person name="Spatafora J.W."/>
            <person name="Nagy L.G."/>
            <person name="Kovacs G.M."/>
        </authorList>
    </citation>
    <scope>NUCLEOTIDE SEQUENCE [LARGE SCALE GENOMIC DNA]</scope>
    <source>
        <strain evidence="3 4">DSE2036</strain>
    </source>
</reference>
<dbReference type="PROSITE" id="PS50089">
    <property type="entry name" value="ZF_RING_2"/>
    <property type="match status" value="1"/>
</dbReference>
<dbReference type="STRING" id="97972.A0A2V1DIX8"/>
<gene>
    <name evidence="3" type="ORF">DM02DRAFT_683768</name>
</gene>
<feature type="domain" description="RING-type" evidence="2">
    <location>
        <begin position="116"/>
        <end position="159"/>
    </location>
</feature>
<evidence type="ECO:0000259" key="2">
    <source>
        <dbReference type="PROSITE" id="PS50089"/>
    </source>
</evidence>
<dbReference type="InterPro" id="IPR037381">
    <property type="entry name" value="RFWD3"/>
</dbReference>
<keyword evidence="1" id="KW-0862">Zinc</keyword>
<dbReference type="SUPFAM" id="SSF57850">
    <property type="entry name" value="RING/U-box"/>
    <property type="match status" value="1"/>
</dbReference>
<dbReference type="InterPro" id="IPR001841">
    <property type="entry name" value="Znf_RING"/>
</dbReference>
<evidence type="ECO:0000256" key="1">
    <source>
        <dbReference type="PROSITE-ProRule" id="PRU00175"/>
    </source>
</evidence>
<keyword evidence="1" id="KW-0479">Metal-binding</keyword>
<dbReference type="GO" id="GO:0016567">
    <property type="term" value="P:protein ubiquitination"/>
    <property type="evidence" value="ECO:0007669"/>
    <property type="project" value="InterPro"/>
</dbReference>
<proteinExistence type="predicted"/>
<dbReference type="Proteomes" id="UP000244855">
    <property type="component" value="Unassembled WGS sequence"/>
</dbReference>
<dbReference type="EMBL" id="KZ805426">
    <property type="protein sequence ID" value="PVH97895.1"/>
    <property type="molecule type" value="Genomic_DNA"/>
</dbReference>
<sequence>MSADRRIISRDYYVTVRDGCEILIQWAPTVRTARAPASLVNGLLFAGLVEYIPSKDMFGVLEESGPGATADILEWICSRRETHGAYIDPESDDVEIFLEYLPAWEDRSRAPNDCFCDEEYDEDEHVAVALPCGHGFGESCLKSWFSSTQEARNRCPMCRRKLYEIQPPQT</sequence>
<protein>
    <recommendedName>
        <fullName evidence="2">RING-type domain-containing protein</fullName>
    </recommendedName>
</protein>